<dbReference type="InterPro" id="IPR017587">
    <property type="entry name" value="YqeC"/>
</dbReference>
<dbReference type="PANTHER" id="PTHR43777:SF1">
    <property type="entry name" value="MOLYBDENUM COFACTOR CYTIDYLYLTRANSFERASE"/>
    <property type="match status" value="1"/>
</dbReference>
<name>A0A124FMT7_9CHLR</name>
<reference evidence="2 3" key="1">
    <citation type="journal article" date="2015" name="MBio">
        <title>Genome-Resolved Metagenomic Analysis Reveals Roles for Candidate Phyla and Other Microbial Community Members in Biogeochemical Transformations in Oil Reservoirs.</title>
        <authorList>
            <person name="Hu P."/>
            <person name="Tom L."/>
            <person name="Singh A."/>
            <person name="Thomas B.C."/>
            <person name="Baker B.J."/>
            <person name="Piceno Y.M."/>
            <person name="Andersen G.L."/>
            <person name="Banfield J.F."/>
        </authorList>
    </citation>
    <scope>NUCLEOTIDE SEQUENCE [LARGE SCALE GENOMIC DNA]</scope>
    <source>
        <strain evidence="2">46_16</strain>
    </source>
</reference>
<evidence type="ECO:0000313" key="3">
    <source>
        <dbReference type="Proteomes" id="UP000064249"/>
    </source>
</evidence>
<evidence type="ECO:0000313" key="2">
    <source>
        <dbReference type="EMBL" id="KUK45776.1"/>
    </source>
</evidence>
<feature type="domain" description="MobA-like NTP transferase" evidence="1">
    <location>
        <begin position="254"/>
        <end position="412"/>
    </location>
</feature>
<dbReference type="CDD" id="cd04182">
    <property type="entry name" value="GT_2_like_f"/>
    <property type="match status" value="1"/>
</dbReference>
<comment type="caution">
    <text evidence="2">The sequence shown here is derived from an EMBL/GenBank/DDBJ whole genome shotgun (WGS) entry which is preliminary data.</text>
</comment>
<evidence type="ECO:0000259" key="1">
    <source>
        <dbReference type="Pfam" id="PF12804"/>
    </source>
</evidence>
<gene>
    <name evidence="2" type="ORF">XD73_1350</name>
</gene>
<dbReference type="NCBIfam" id="TIGR03172">
    <property type="entry name" value="selenium cofactor biosynthesis protein YqeC"/>
    <property type="match status" value="1"/>
</dbReference>
<dbReference type="Gene3D" id="3.90.550.10">
    <property type="entry name" value="Spore Coat Polysaccharide Biosynthesis Protein SpsA, Chain A"/>
    <property type="match status" value="1"/>
</dbReference>
<dbReference type="InterPro" id="IPR025877">
    <property type="entry name" value="MobA-like_NTP_Trfase"/>
</dbReference>
<protein>
    <recommendedName>
        <fullName evidence="1">MobA-like NTP transferase domain-containing protein</fullName>
    </recommendedName>
</protein>
<accession>A0A124FMT7</accession>
<dbReference type="Pfam" id="PF12804">
    <property type="entry name" value="NTP_transf_3"/>
    <property type="match status" value="1"/>
</dbReference>
<dbReference type="GO" id="GO:0016779">
    <property type="term" value="F:nucleotidyltransferase activity"/>
    <property type="evidence" value="ECO:0007669"/>
    <property type="project" value="UniProtKB-ARBA"/>
</dbReference>
<dbReference type="SUPFAM" id="SSF53448">
    <property type="entry name" value="Nucleotide-diphospho-sugar transferases"/>
    <property type="match status" value="1"/>
</dbReference>
<dbReference type="Proteomes" id="UP000064249">
    <property type="component" value="Unassembled WGS sequence"/>
</dbReference>
<dbReference type="AlphaFoldDB" id="A0A124FMT7"/>
<organism evidence="2 3">
    <name type="scientific">Anaerolinea thermophila</name>
    <dbReference type="NCBI Taxonomy" id="167964"/>
    <lineage>
        <taxon>Bacteria</taxon>
        <taxon>Bacillati</taxon>
        <taxon>Chloroflexota</taxon>
        <taxon>Anaerolineae</taxon>
        <taxon>Anaerolineales</taxon>
        <taxon>Anaerolineaceae</taxon>
        <taxon>Anaerolinea</taxon>
    </lineage>
</organism>
<dbReference type="EMBL" id="LGFU01000155">
    <property type="protein sequence ID" value="KUK45776.1"/>
    <property type="molecule type" value="Genomic_DNA"/>
</dbReference>
<proteinExistence type="predicted"/>
<dbReference type="Pfam" id="PF19842">
    <property type="entry name" value="YqeC"/>
    <property type="match status" value="1"/>
</dbReference>
<dbReference type="InterPro" id="IPR029044">
    <property type="entry name" value="Nucleotide-diphossugar_trans"/>
</dbReference>
<sequence>MKLAKALNLSSGDSVAFAGAGGKTSAMIALARELDPPIVLTTTTHLGVWQADFADIHLVVTKPEEIRSDLLNEKKIILVTGPAGDDDRLCGLSGETLRKLQLLCKQSHVTLLIEADGAKQRPVKAPAYYEPVIPKDVERVVMLAGLTALGKPLDSNAVHRPELFTEVTGLKDNENIDPKNFVSLLGSELGGLKGVPDNCKKVLFLNQADDLVLQSKGSWIARRLISKFDRVLIGSLEKPSTSGQIFSVLSQTAGVVLAAGGSKRLSTPKQLLDWQMEPFVYQAAQHALEAGVAPLIVVTGAYHDQVVQALAGLPVEIVYNPDWQQGQSISMKAGLKALPEGCGSVMFLLSDQPQISSELIRQLMDRYFQNRKSITAPMVNGQRGNPLLFDRSAFSALAEVEGDRGGRAVINRFEVDWLPWVDRRILLDVDREGDYERLLRAYFV</sequence>
<dbReference type="PANTHER" id="PTHR43777">
    <property type="entry name" value="MOLYBDENUM COFACTOR CYTIDYLYLTRANSFERASE"/>
    <property type="match status" value="1"/>
</dbReference>